<dbReference type="SUPFAM" id="SSF51735">
    <property type="entry name" value="NAD(P)-binding Rossmann-fold domains"/>
    <property type="match status" value="1"/>
</dbReference>
<dbReference type="PROSITE" id="PS00061">
    <property type="entry name" value="ADH_SHORT"/>
    <property type="match status" value="1"/>
</dbReference>
<reference evidence="6" key="1">
    <citation type="submission" date="2017-09" db="EMBL/GenBank/DDBJ databases">
        <title>FDA dAtabase for Regulatory Grade micrObial Sequences (FDA-ARGOS): Supporting development and validation of Infectious Disease Dx tests.</title>
        <authorList>
            <person name="Minogue T."/>
            <person name="Wolcott M."/>
            <person name="Wasieloski L."/>
            <person name="Aguilar W."/>
            <person name="Moore D."/>
            <person name="Tallon L."/>
            <person name="Sadzewicz L."/>
            <person name="Ott S."/>
            <person name="Zhao X."/>
            <person name="Nagaraj S."/>
            <person name="Vavikolanu K."/>
            <person name="Aluvathingal J."/>
            <person name="Nadendla S."/>
            <person name="Sichtig H."/>
        </authorList>
    </citation>
    <scope>NUCLEOTIDE SEQUENCE [LARGE SCALE GENOMIC DNA]</scope>
    <source>
        <strain evidence="6">FDAARGOS_390</strain>
    </source>
</reference>
<sequence length="241" mass="25707">MHDRHTALVTGANKGIGREIVRQLAGRGYTVWMGCRDAQRGEQAVQELKQAGMDVHLLEIDVADDESVARAARALAEQTDHLDALVNNAGILGPRAHALKESATQMLSTYQVNVFGAVRVTQAFLGLLKAARCARVVNVSSGLGSLTLTSDFTGRYSGFNHLGYNSSKAALNGVTVSLANALREFGIKVNSADPGYVATDLNDHAGPRTVEQGATPAVRLATLDEDGPTGRFFDEYGPQAW</sequence>
<dbReference type="Proteomes" id="UP000220629">
    <property type="component" value="Unassembled WGS sequence"/>
</dbReference>
<evidence type="ECO:0000256" key="4">
    <source>
        <dbReference type="RuleBase" id="RU000363"/>
    </source>
</evidence>
<dbReference type="PANTHER" id="PTHR43490">
    <property type="entry name" value="(+)-NEOMENTHOL DEHYDROGENASE"/>
    <property type="match status" value="1"/>
</dbReference>
<dbReference type="Gene3D" id="3.40.50.720">
    <property type="entry name" value="NAD(P)-binding Rossmann-like Domain"/>
    <property type="match status" value="1"/>
</dbReference>
<evidence type="ECO:0000256" key="1">
    <source>
        <dbReference type="ARBA" id="ARBA00006484"/>
    </source>
</evidence>
<dbReference type="AlphaFoldDB" id="A0A2A7S1D5"/>
<evidence type="ECO:0000313" key="5">
    <source>
        <dbReference type="EMBL" id="PEH37115.1"/>
    </source>
</evidence>
<evidence type="ECO:0000313" key="6">
    <source>
        <dbReference type="Proteomes" id="UP000220629"/>
    </source>
</evidence>
<name>A0A2A7S1D5_BURGA</name>
<organism evidence="5 6">
    <name type="scientific">Burkholderia gladioli</name>
    <name type="common">Pseudomonas marginata</name>
    <name type="synonym">Phytomonas marginata</name>
    <dbReference type="NCBI Taxonomy" id="28095"/>
    <lineage>
        <taxon>Bacteria</taxon>
        <taxon>Pseudomonadati</taxon>
        <taxon>Pseudomonadota</taxon>
        <taxon>Betaproteobacteria</taxon>
        <taxon>Burkholderiales</taxon>
        <taxon>Burkholderiaceae</taxon>
        <taxon>Burkholderia</taxon>
    </lineage>
</organism>
<comment type="similarity">
    <text evidence="1 4">Belongs to the short-chain dehydrogenases/reductases (SDR) family.</text>
</comment>
<dbReference type="CDD" id="cd05324">
    <property type="entry name" value="carb_red_PTCR-like_SDR_c"/>
    <property type="match status" value="1"/>
</dbReference>
<dbReference type="InterPro" id="IPR045313">
    <property type="entry name" value="CBR1-like"/>
</dbReference>
<dbReference type="Pfam" id="PF00106">
    <property type="entry name" value="adh_short"/>
    <property type="match status" value="1"/>
</dbReference>
<protein>
    <submittedName>
        <fullName evidence="5">SDR family oxidoreductase</fullName>
    </submittedName>
</protein>
<dbReference type="InterPro" id="IPR036291">
    <property type="entry name" value="NAD(P)-bd_dom_sf"/>
</dbReference>
<dbReference type="RefSeq" id="WP_098153658.1">
    <property type="nucleotide sequence ID" value="NZ_CADEWA010000004.1"/>
</dbReference>
<dbReference type="PRINTS" id="PR00080">
    <property type="entry name" value="SDRFAMILY"/>
</dbReference>
<dbReference type="EMBL" id="PDDY01000004">
    <property type="protein sequence ID" value="PEH37115.1"/>
    <property type="molecule type" value="Genomic_DNA"/>
</dbReference>
<accession>A0A2A7S1D5</accession>
<dbReference type="GO" id="GO:0016616">
    <property type="term" value="F:oxidoreductase activity, acting on the CH-OH group of donors, NAD or NADP as acceptor"/>
    <property type="evidence" value="ECO:0007669"/>
    <property type="project" value="InterPro"/>
</dbReference>
<proteinExistence type="inferred from homology"/>
<comment type="caution">
    <text evidence="5">The sequence shown here is derived from an EMBL/GenBank/DDBJ whole genome shotgun (WGS) entry which is preliminary data.</text>
</comment>
<gene>
    <name evidence="5" type="ORF">CRM94_21385</name>
</gene>
<dbReference type="InterPro" id="IPR002347">
    <property type="entry name" value="SDR_fam"/>
</dbReference>
<evidence type="ECO:0000256" key="2">
    <source>
        <dbReference type="ARBA" id="ARBA00022857"/>
    </source>
</evidence>
<keyword evidence="2" id="KW-0521">NADP</keyword>
<dbReference type="InterPro" id="IPR020904">
    <property type="entry name" value="Sc_DH/Rdtase_CS"/>
</dbReference>
<dbReference type="PANTHER" id="PTHR43490:SF99">
    <property type="entry name" value="SHORT-CHAIN DEHYDROGENASE_REDUCTASE"/>
    <property type="match status" value="1"/>
</dbReference>
<keyword evidence="3" id="KW-0560">Oxidoreductase</keyword>
<evidence type="ECO:0000256" key="3">
    <source>
        <dbReference type="ARBA" id="ARBA00023002"/>
    </source>
</evidence>
<dbReference type="PRINTS" id="PR00081">
    <property type="entry name" value="GDHRDH"/>
</dbReference>